<dbReference type="SUPFAM" id="SSF141694">
    <property type="entry name" value="AF2212/PG0164-like"/>
    <property type="match status" value="1"/>
</dbReference>
<protein>
    <submittedName>
        <fullName evidence="1">DUF1905 domain-containing protein</fullName>
    </submittedName>
</protein>
<accession>A0ABW0X7P3</accession>
<dbReference type="Gene3D" id="2.40.30.100">
    <property type="entry name" value="AF2212/PG0164-like"/>
    <property type="match status" value="1"/>
</dbReference>
<gene>
    <name evidence="1" type="ORF">ACFP3U_26935</name>
</gene>
<proteinExistence type="predicted"/>
<evidence type="ECO:0000313" key="1">
    <source>
        <dbReference type="EMBL" id="MFC5666592.1"/>
    </source>
</evidence>
<dbReference type="EMBL" id="JBHSOF010000042">
    <property type="protein sequence ID" value="MFC5666592.1"/>
    <property type="molecule type" value="Genomic_DNA"/>
</dbReference>
<dbReference type="InterPro" id="IPR037079">
    <property type="entry name" value="AF2212/PG0164-like_sf"/>
</dbReference>
<dbReference type="Proteomes" id="UP001595975">
    <property type="component" value="Unassembled WGS sequence"/>
</dbReference>
<comment type="caution">
    <text evidence="1">The sequence shown here is derived from an EMBL/GenBank/DDBJ whole genome shotgun (WGS) entry which is preliminary data.</text>
</comment>
<sequence>MTPATPVKFDFEAELWIWEARRADSWTFVRLPAEASEEIRDLAAGPRRGFGSLRVRVTIGDSSWRTSIFPGGGGAYVLPVKRAVRKAEDLDAGDTAAVTVELLDL</sequence>
<dbReference type="Pfam" id="PF08922">
    <property type="entry name" value="DUF1905"/>
    <property type="match status" value="1"/>
</dbReference>
<keyword evidence="2" id="KW-1185">Reference proteome</keyword>
<organism evidence="1 2">
    <name type="scientific">Kitasatospora misakiensis</name>
    <dbReference type="NCBI Taxonomy" id="67330"/>
    <lineage>
        <taxon>Bacteria</taxon>
        <taxon>Bacillati</taxon>
        <taxon>Actinomycetota</taxon>
        <taxon>Actinomycetes</taxon>
        <taxon>Kitasatosporales</taxon>
        <taxon>Streptomycetaceae</taxon>
        <taxon>Kitasatospora</taxon>
    </lineage>
</organism>
<evidence type="ECO:0000313" key="2">
    <source>
        <dbReference type="Proteomes" id="UP001595975"/>
    </source>
</evidence>
<dbReference type="InterPro" id="IPR015018">
    <property type="entry name" value="DUF1905"/>
</dbReference>
<reference evidence="2" key="1">
    <citation type="journal article" date="2019" name="Int. J. Syst. Evol. Microbiol.">
        <title>The Global Catalogue of Microorganisms (GCM) 10K type strain sequencing project: providing services to taxonomists for standard genome sequencing and annotation.</title>
        <authorList>
            <consortium name="The Broad Institute Genomics Platform"/>
            <consortium name="The Broad Institute Genome Sequencing Center for Infectious Disease"/>
            <person name="Wu L."/>
            <person name="Ma J."/>
        </authorList>
    </citation>
    <scope>NUCLEOTIDE SEQUENCE [LARGE SCALE GENOMIC DNA]</scope>
    <source>
        <strain evidence="2">CGMCC 4.1437</strain>
    </source>
</reference>
<name>A0ABW0X7P3_9ACTN</name>
<dbReference type="RefSeq" id="WP_380228284.1">
    <property type="nucleotide sequence ID" value="NZ_JBHSOF010000042.1"/>
</dbReference>